<proteinExistence type="predicted"/>
<dbReference type="AlphaFoldDB" id="A0A0U2PY53"/>
<sequence>MPLYTYVISFKGSTHVAQSSHSNFRGFINWIESIPNLSPALRQELAQKAYRGEFSAIENKKHVWKKSIEISGSELIVHAIQTQP</sequence>
<organism evidence="1">
    <name type="scientific">Klebsiella pneumoniae</name>
    <dbReference type="NCBI Taxonomy" id="573"/>
    <lineage>
        <taxon>Bacteria</taxon>
        <taxon>Pseudomonadati</taxon>
        <taxon>Pseudomonadota</taxon>
        <taxon>Gammaproteobacteria</taxon>
        <taxon>Enterobacterales</taxon>
        <taxon>Enterobacteriaceae</taxon>
        <taxon>Klebsiella/Raoultella group</taxon>
        <taxon>Klebsiella</taxon>
        <taxon>Klebsiella pneumoniae complex</taxon>
    </lineage>
</organism>
<dbReference type="RefSeq" id="WP_089438623.1">
    <property type="nucleotide sequence ID" value="NZ_JANIGC010000062.1"/>
</dbReference>
<name>A0A0U2PY53_KLEPN</name>
<keyword evidence="1" id="KW-0614">Plasmid</keyword>
<protein>
    <submittedName>
        <fullName evidence="1">Uncharacterized protein</fullName>
    </submittedName>
</protein>
<gene>
    <name evidence="1" type="primary">gcu162</name>
    <name evidence="1" type="ORF">p0801-IMP-060</name>
</gene>
<reference evidence="1" key="1">
    <citation type="journal article" date="2017" name="Front. Cell. Infect. Microbiol.">
        <title>Sequencing of blaIMP-Carrying IncN2 Plasmids, and Comparative Genomics of IncN2 Plasmids Harboring Class 1 Integrons.</title>
        <authorList>
            <person name="Jiang X."/>
            <person name="Yin Z."/>
            <person name="Yin X."/>
            <person name="Fang H."/>
            <person name="Sun Q."/>
            <person name="Tong Y."/>
            <person name="Xu Y."/>
            <person name="Zhang D."/>
            <person name="Feng J."/>
            <person name="Chen W."/>
            <person name="Song Y."/>
            <person name="Wang J."/>
            <person name="Chen S."/>
            <person name="Zhou D."/>
        </authorList>
    </citation>
    <scope>NUCLEOTIDE SEQUENCE</scope>
    <source>
        <strain evidence="1">2013050801</strain>
        <plasmid evidence="1">p0801-IMP</plasmid>
    </source>
</reference>
<evidence type="ECO:0000313" key="1">
    <source>
        <dbReference type="EMBL" id="ALT05998.1"/>
    </source>
</evidence>
<dbReference type="EMBL" id="KT345947">
    <property type="protein sequence ID" value="ALT05998.1"/>
    <property type="molecule type" value="Genomic_DNA"/>
</dbReference>
<geneLocation type="plasmid" evidence="1">
    <name>p0801-IMP</name>
</geneLocation>
<accession>A0A0U2PY53</accession>